<dbReference type="AlphaFoldDB" id="A0A7C1GSA7"/>
<reference evidence="1" key="1">
    <citation type="journal article" date="2020" name="mSystems">
        <title>Genome- and Community-Level Interaction Insights into Carbon Utilization and Element Cycling Functions of Hydrothermarchaeota in Hydrothermal Sediment.</title>
        <authorList>
            <person name="Zhou Z."/>
            <person name="Liu Y."/>
            <person name="Xu W."/>
            <person name="Pan J."/>
            <person name="Luo Z.H."/>
            <person name="Li M."/>
        </authorList>
    </citation>
    <scope>NUCLEOTIDE SEQUENCE [LARGE SCALE GENOMIC DNA]</scope>
    <source>
        <strain evidence="1">SpSt-1179</strain>
    </source>
</reference>
<dbReference type="Proteomes" id="UP000886198">
    <property type="component" value="Unassembled WGS sequence"/>
</dbReference>
<comment type="caution">
    <text evidence="1">The sequence shown here is derived from an EMBL/GenBank/DDBJ whole genome shotgun (WGS) entry which is preliminary data.</text>
</comment>
<name>A0A7C1GSA7_9BACT</name>
<evidence type="ECO:0000313" key="1">
    <source>
        <dbReference type="EMBL" id="HDP77043.1"/>
    </source>
</evidence>
<proteinExistence type="predicted"/>
<accession>A0A7C1GSA7</accession>
<dbReference type="EMBL" id="DSBT01000070">
    <property type="protein sequence ID" value="HDP77043.1"/>
    <property type="molecule type" value="Genomic_DNA"/>
</dbReference>
<gene>
    <name evidence="1" type="ORF">ENN47_02430</name>
</gene>
<protein>
    <submittedName>
        <fullName evidence="1">Uncharacterized protein</fullName>
    </submittedName>
</protein>
<organism evidence="1">
    <name type="scientific">Mesotoga infera</name>
    <dbReference type="NCBI Taxonomy" id="1236046"/>
    <lineage>
        <taxon>Bacteria</taxon>
        <taxon>Thermotogati</taxon>
        <taxon>Thermotogota</taxon>
        <taxon>Thermotogae</taxon>
        <taxon>Kosmotogales</taxon>
        <taxon>Kosmotogaceae</taxon>
        <taxon>Mesotoga</taxon>
    </lineage>
</organism>
<sequence>MKFADLSATARLEYVAESRPPMVTGSANVKYNLSSGEISVEGGLFGRLNVGQSLLTFRLGEEASGDFDSYITHGDGSMLGTLAPSSEWYFFRFEKGLFNVQLGDYTFDDLTGIGFSSKGTGLSSEYYGESLSFRLFANPVFGEMKKEEFRGEGIRGPYYLEESPVPNSETVTILTRNENGEVIERKLMRRNQDYILYTSGMIIFTNPVPYFDIDFNPISIDVEYSVESSVPGDLDIMGRVKYKPRDWQYDFAGYVNGLSSGYRFGSFSASGPLFKSFDTALTAQLNSNEDGVGFRTVASAQLDIDLLTAELEVYFERNFTKPGSSNVSSGFGLDFELNPRILGIKMLSGYSYSEKTEQGTLTFELLKDFTIGSILLETSLKETLIHRGGELENEMMVSLKPTFSSKDLKIRGEIGVGLRNLDPIFGLKLGADIGLSETLFVGGDMGFNYSVSGKTELSFTPYALKKLGKASLIAREKVKILPKLQFSTILGFGFALDTGKIDLEATLSDKVSIGAGYSAAFSPDIVNVELLLQGSHTFGGTSSENFYSVHLAVENREVEDLKLRFDADLKLDGRFMLTRALFESRGEYFGLYRLRPAYHLLYTNNLSLESSRFEIQAELAYLPDIKTPLVVLFQAAYYVDSRNGATTSEGSLSLDTAFWLDRSTNFTLTGELYLKKNSLYTIGGLRFEKTFIDFLSLAGAGYLVADSGGGFFSRYIVEFGISPLPDTQIYAGYGWGNLTESFVGNLQRDGFYFGVRVKFDDSWFFKKDNMGRMNLNFFADVNLDQKAGSGDRPIQVRVRIGDKEYESNEMGNIDVSLPAGLYSVELIDFPEGLISLVEEPLQLCVMEYGVNEFSWPFMESPSYIDISVFIDSNTSGQFENGEEHLESFSVSMGEDSIFTTTGTLTLPVSPGEIKLSLDLSSFGEGVSITTGAVDVELTLKAGEKKAIHFGIAFERRMEVLIFNDLNGNGLRESEEPLLDASGVLIIGGRPFRVGSQTLLEGVPSGQSQAALNMDKGFERLYSRTTSIETIEVDEKGDTRLEIGFAQRSSLNISLIDETGDYLYEVVSLNVDGIEFQVFGMIELVGLVFGEHSIEITDLPKGYTVSENLRTIWLEPGKNSDLTISVEKE</sequence>